<sequence>MPSPDSAFCSCRRCSERRRTSTAVARRSARHENGGDMKDIEKIKDAALAAITLFSDPETPATTIRAQRAQTAT</sequence>
<comment type="caution">
    <text evidence="1">The sequence shown here is derived from an EMBL/GenBank/DDBJ whole genome shotgun (WGS) entry which is preliminary data.</text>
</comment>
<accession>A0ABP7MSW8</accession>
<evidence type="ECO:0000313" key="2">
    <source>
        <dbReference type="Proteomes" id="UP001501591"/>
    </source>
</evidence>
<proteinExistence type="predicted"/>
<gene>
    <name evidence="1" type="ORF">GCM10022383_03600</name>
</gene>
<evidence type="ECO:0000313" key="1">
    <source>
        <dbReference type="EMBL" id="GAA3927908.1"/>
    </source>
</evidence>
<reference evidence="2" key="1">
    <citation type="journal article" date="2019" name="Int. J. Syst. Evol. Microbiol.">
        <title>The Global Catalogue of Microorganisms (GCM) 10K type strain sequencing project: providing services to taxonomists for standard genome sequencing and annotation.</title>
        <authorList>
            <consortium name="The Broad Institute Genomics Platform"/>
            <consortium name="The Broad Institute Genome Sequencing Center for Infectious Disease"/>
            <person name="Wu L."/>
            <person name="Ma J."/>
        </authorList>
    </citation>
    <scope>NUCLEOTIDE SEQUENCE [LARGE SCALE GENOMIC DNA]</scope>
    <source>
        <strain evidence="2">JCM 17024</strain>
    </source>
</reference>
<dbReference type="Proteomes" id="UP001501591">
    <property type="component" value="Unassembled WGS sequence"/>
</dbReference>
<name>A0ABP7MSW8_9MICO</name>
<dbReference type="EMBL" id="BAABCP010000001">
    <property type="protein sequence ID" value="GAA3927908.1"/>
    <property type="molecule type" value="Genomic_DNA"/>
</dbReference>
<organism evidence="1 2">
    <name type="scientific">Microbacterium soli</name>
    <dbReference type="NCBI Taxonomy" id="446075"/>
    <lineage>
        <taxon>Bacteria</taxon>
        <taxon>Bacillati</taxon>
        <taxon>Actinomycetota</taxon>
        <taxon>Actinomycetes</taxon>
        <taxon>Micrococcales</taxon>
        <taxon>Microbacteriaceae</taxon>
        <taxon>Microbacterium</taxon>
    </lineage>
</organism>
<keyword evidence="2" id="KW-1185">Reference proteome</keyword>
<protein>
    <submittedName>
        <fullName evidence="1">Uncharacterized protein</fullName>
    </submittedName>
</protein>